<evidence type="ECO:0000256" key="1">
    <source>
        <dbReference type="ARBA" id="ARBA00008857"/>
    </source>
</evidence>
<comment type="caution">
    <text evidence="7">The sequence shown here is derived from an EMBL/GenBank/DDBJ whole genome shotgun (WGS) entry which is preliminary data.</text>
</comment>
<sequence>MAHMTARGSSYCLRWRKAGRLMCCTFRGPSDRKALAAKLYVEVHQHQVDSGQVYAAIDPDCARAPARKKTPLLRDWIERWVRLKVDLSPATHAEYARLLRYRVVRDLGDLHVGDITRYDHLDPWKADLARELAPAGVRKHWLVLSQVMRDAVPRWRDDNPLECPPGQPGNGLPRPAPYEAAFLSVEHARVLADACSPDLRALVLAALGTGMRQGELLGLRVKDVDLDAAQPSVRVERALQRDGGFGSPKTKRSRRTIILAPSTVLLFTCLIEDKAAEEPVFTTADGRPWTAEVLRRRWQPTVVRARRCTEHPPQARSSGWVSPRAVSSCRCDTRLRGRLRFHDLRHSHVAYLIAAGWDLYMIQLRLGHSSIKTTFDIYGHLLAHGEPERLAGLEQLLPALEGRPTA</sequence>
<dbReference type="Pfam" id="PF00589">
    <property type="entry name" value="Phage_integrase"/>
    <property type="match status" value="1"/>
</dbReference>
<evidence type="ECO:0000259" key="6">
    <source>
        <dbReference type="PROSITE" id="PS51900"/>
    </source>
</evidence>
<keyword evidence="3" id="KW-0233">DNA recombination</keyword>
<dbReference type="InterPro" id="IPR011010">
    <property type="entry name" value="DNA_brk_join_enz"/>
</dbReference>
<dbReference type="EMBL" id="JBHTMK010000005">
    <property type="protein sequence ID" value="MFD1364403.1"/>
    <property type="molecule type" value="Genomic_DNA"/>
</dbReference>
<evidence type="ECO:0000256" key="2">
    <source>
        <dbReference type="ARBA" id="ARBA00023125"/>
    </source>
</evidence>
<dbReference type="SUPFAM" id="SSF56349">
    <property type="entry name" value="DNA breaking-rejoining enzymes"/>
    <property type="match status" value="1"/>
</dbReference>
<dbReference type="InterPro" id="IPR044068">
    <property type="entry name" value="CB"/>
</dbReference>
<feature type="domain" description="Tyr recombinase" evidence="5">
    <location>
        <begin position="178"/>
        <end position="395"/>
    </location>
</feature>
<dbReference type="InterPro" id="IPR002104">
    <property type="entry name" value="Integrase_catalytic"/>
</dbReference>
<keyword evidence="8" id="KW-1185">Reference proteome</keyword>
<dbReference type="Gene3D" id="1.10.443.10">
    <property type="entry name" value="Intergrase catalytic core"/>
    <property type="match status" value="1"/>
</dbReference>
<dbReference type="PANTHER" id="PTHR30349">
    <property type="entry name" value="PHAGE INTEGRASE-RELATED"/>
    <property type="match status" value="1"/>
</dbReference>
<dbReference type="Gene3D" id="1.10.150.130">
    <property type="match status" value="1"/>
</dbReference>
<feature type="domain" description="Core-binding (CB)" evidence="6">
    <location>
        <begin position="71"/>
        <end position="152"/>
    </location>
</feature>
<comment type="similarity">
    <text evidence="1">Belongs to the 'phage' integrase family.</text>
</comment>
<dbReference type="CDD" id="cd01189">
    <property type="entry name" value="INT_ICEBs1_C_like"/>
    <property type="match status" value="1"/>
</dbReference>
<dbReference type="InterPro" id="IPR050090">
    <property type="entry name" value="Tyrosine_recombinase_XerCD"/>
</dbReference>
<dbReference type="InterPro" id="IPR010998">
    <property type="entry name" value="Integrase_recombinase_N"/>
</dbReference>
<accession>A0ABW4A1T0</accession>
<evidence type="ECO:0000313" key="7">
    <source>
        <dbReference type="EMBL" id="MFD1364403.1"/>
    </source>
</evidence>
<dbReference type="InterPro" id="IPR013762">
    <property type="entry name" value="Integrase-like_cat_sf"/>
</dbReference>
<organism evidence="7 8">
    <name type="scientific">Actinoplanes sichuanensis</name>
    <dbReference type="NCBI Taxonomy" id="512349"/>
    <lineage>
        <taxon>Bacteria</taxon>
        <taxon>Bacillati</taxon>
        <taxon>Actinomycetota</taxon>
        <taxon>Actinomycetes</taxon>
        <taxon>Micromonosporales</taxon>
        <taxon>Micromonosporaceae</taxon>
        <taxon>Actinoplanes</taxon>
    </lineage>
</organism>
<dbReference type="PROSITE" id="PS51898">
    <property type="entry name" value="TYR_RECOMBINASE"/>
    <property type="match status" value="1"/>
</dbReference>
<evidence type="ECO:0000256" key="4">
    <source>
        <dbReference type="PROSITE-ProRule" id="PRU01248"/>
    </source>
</evidence>
<reference evidence="8" key="1">
    <citation type="journal article" date="2019" name="Int. J. Syst. Evol. Microbiol.">
        <title>The Global Catalogue of Microorganisms (GCM) 10K type strain sequencing project: providing services to taxonomists for standard genome sequencing and annotation.</title>
        <authorList>
            <consortium name="The Broad Institute Genomics Platform"/>
            <consortium name="The Broad Institute Genome Sequencing Center for Infectious Disease"/>
            <person name="Wu L."/>
            <person name="Ma J."/>
        </authorList>
    </citation>
    <scope>NUCLEOTIDE SEQUENCE [LARGE SCALE GENOMIC DNA]</scope>
    <source>
        <strain evidence="8">CCM 7526</strain>
    </source>
</reference>
<keyword evidence="2 4" id="KW-0238">DNA-binding</keyword>
<name>A0ABW4A1T0_9ACTN</name>
<evidence type="ECO:0000259" key="5">
    <source>
        <dbReference type="PROSITE" id="PS51898"/>
    </source>
</evidence>
<evidence type="ECO:0000313" key="8">
    <source>
        <dbReference type="Proteomes" id="UP001597183"/>
    </source>
</evidence>
<gene>
    <name evidence="7" type="ORF">ACFQ5G_03480</name>
</gene>
<dbReference type="Proteomes" id="UP001597183">
    <property type="component" value="Unassembled WGS sequence"/>
</dbReference>
<dbReference type="PANTHER" id="PTHR30349:SF64">
    <property type="entry name" value="PROPHAGE INTEGRASE INTD-RELATED"/>
    <property type="match status" value="1"/>
</dbReference>
<proteinExistence type="inferred from homology"/>
<evidence type="ECO:0000256" key="3">
    <source>
        <dbReference type="ARBA" id="ARBA00023172"/>
    </source>
</evidence>
<protein>
    <submittedName>
        <fullName evidence="7">Tyrosine-type recombinase/integrase</fullName>
    </submittedName>
</protein>
<dbReference type="PROSITE" id="PS51900">
    <property type="entry name" value="CB"/>
    <property type="match status" value="1"/>
</dbReference>